<dbReference type="EMBL" id="HG996471">
    <property type="protein sequence ID" value="CAG1845580.1"/>
    <property type="molecule type" value="Genomic_DNA"/>
</dbReference>
<dbReference type="InParanoid" id="A0A804JDQ9"/>
<reference evidence="2" key="2">
    <citation type="submission" date="2021-05" db="UniProtKB">
        <authorList>
            <consortium name="EnsemblPlants"/>
        </authorList>
    </citation>
    <scope>IDENTIFICATION</scope>
    <source>
        <strain evidence="2">subsp. malaccensis</strain>
    </source>
</reference>
<sequence length="50" mass="6008">MIYDDLPIRGFLGMIHEEGKYNNDIDVEFTYSVKWKETSTPFERGWRNAH</sequence>
<name>A0A804JDQ9_MUSAM</name>
<gene>
    <name evidence="1" type="ORF">GSMUA_153750.1</name>
</gene>
<dbReference type="Gramene" id="Ma06_t07630.1">
    <property type="protein sequence ID" value="Ma06_p07630.1"/>
    <property type="gene ID" value="Ma06_g07630"/>
</dbReference>
<proteinExistence type="predicted"/>
<reference evidence="1" key="1">
    <citation type="submission" date="2021-03" db="EMBL/GenBank/DDBJ databases">
        <authorList>
            <consortium name="Genoscope - CEA"/>
            <person name="William W."/>
        </authorList>
    </citation>
    <scope>NUCLEOTIDE SEQUENCE</scope>
    <source>
        <strain evidence="1">Doubled-haploid Pahang</strain>
    </source>
</reference>
<dbReference type="EnsemblPlants" id="Ma06_t07630.1">
    <property type="protein sequence ID" value="Ma06_p07630.1"/>
    <property type="gene ID" value="Ma06_g07630"/>
</dbReference>
<dbReference type="AlphaFoldDB" id="A0A804JDQ9"/>
<dbReference type="Proteomes" id="UP000012960">
    <property type="component" value="Unplaced"/>
</dbReference>
<organism evidence="2 3">
    <name type="scientific">Musa acuminata subsp. malaccensis</name>
    <name type="common">Wild banana</name>
    <name type="synonym">Musa malaccensis</name>
    <dbReference type="NCBI Taxonomy" id="214687"/>
    <lineage>
        <taxon>Eukaryota</taxon>
        <taxon>Viridiplantae</taxon>
        <taxon>Streptophyta</taxon>
        <taxon>Embryophyta</taxon>
        <taxon>Tracheophyta</taxon>
        <taxon>Spermatophyta</taxon>
        <taxon>Magnoliopsida</taxon>
        <taxon>Liliopsida</taxon>
        <taxon>Zingiberales</taxon>
        <taxon>Musaceae</taxon>
        <taxon>Musa</taxon>
    </lineage>
</organism>
<evidence type="ECO:0000313" key="3">
    <source>
        <dbReference type="Proteomes" id="UP000012960"/>
    </source>
</evidence>
<evidence type="ECO:0000313" key="2">
    <source>
        <dbReference type="EnsemblPlants" id="Ma06_p07630.1"/>
    </source>
</evidence>
<accession>A0A804JDQ9</accession>
<keyword evidence="3" id="KW-1185">Reference proteome</keyword>
<evidence type="ECO:0000313" key="1">
    <source>
        <dbReference type="EMBL" id="CAG1845580.1"/>
    </source>
</evidence>
<protein>
    <submittedName>
        <fullName evidence="1">(wild Malaysian banana) hypothetical protein</fullName>
    </submittedName>
</protein>